<keyword evidence="7" id="KW-0862">Zinc</keyword>
<dbReference type="InterPro" id="IPR011628">
    <property type="entry name" value="Cleaved_adhesin"/>
</dbReference>
<dbReference type="GO" id="GO:0006508">
    <property type="term" value="P:proteolysis"/>
    <property type="evidence" value="ECO:0007669"/>
    <property type="project" value="UniProtKB-KW"/>
</dbReference>
<evidence type="ECO:0000256" key="3">
    <source>
        <dbReference type="ARBA" id="ARBA00022723"/>
    </source>
</evidence>
<evidence type="ECO:0000256" key="9">
    <source>
        <dbReference type="ARBA" id="ARBA00023049"/>
    </source>
</evidence>
<evidence type="ECO:0000256" key="4">
    <source>
        <dbReference type="ARBA" id="ARBA00022729"/>
    </source>
</evidence>
<dbReference type="RefSeq" id="WP_091466992.1">
    <property type="nucleotide sequence ID" value="NZ_FOEI01000003.1"/>
</dbReference>
<dbReference type="GO" id="GO:0008237">
    <property type="term" value="F:metallopeptidase activity"/>
    <property type="evidence" value="ECO:0007669"/>
    <property type="project" value="UniProtKB-KW"/>
</dbReference>
<dbReference type="SUPFAM" id="SSF55486">
    <property type="entry name" value="Metalloproteases ('zincins'), catalytic domain"/>
    <property type="match status" value="1"/>
</dbReference>
<dbReference type="GO" id="GO:0007154">
    <property type="term" value="P:cell communication"/>
    <property type="evidence" value="ECO:0007669"/>
    <property type="project" value="InterPro"/>
</dbReference>
<keyword evidence="3" id="KW-0479">Metal-binding</keyword>
<dbReference type="Gene3D" id="2.60.120.200">
    <property type="match status" value="1"/>
</dbReference>
<evidence type="ECO:0000259" key="11">
    <source>
        <dbReference type="Pfam" id="PF03160"/>
    </source>
</evidence>
<accession>A0A1H9BIX1</accession>
<evidence type="ECO:0000256" key="1">
    <source>
        <dbReference type="ARBA" id="ARBA00008721"/>
    </source>
</evidence>
<dbReference type="OrthoDB" id="6278496at2"/>
<feature type="domain" description="Cleaved adhesin" evidence="13">
    <location>
        <begin position="519"/>
        <end position="681"/>
    </location>
</feature>
<gene>
    <name evidence="14" type="ORF">SAMN05444005_10340</name>
</gene>
<dbReference type="Pfam" id="PF05572">
    <property type="entry name" value="Peptidase_M43"/>
    <property type="match status" value="1"/>
</dbReference>
<evidence type="ECO:0000256" key="8">
    <source>
        <dbReference type="ARBA" id="ARBA00022837"/>
    </source>
</evidence>
<dbReference type="Proteomes" id="UP000198648">
    <property type="component" value="Unassembled WGS sequence"/>
</dbReference>
<dbReference type="InterPro" id="IPR024079">
    <property type="entry name" value="MetalloPept_cat_dom_sf"/>
</dbReference>
<dbReference type="Pfam" id="PF03160">
    <property type="entry name" value="Calx-beta"/>
    <property type="match status" value="1"/>
</dbReference>
<feature type="domain" description="Calx-beta" evidence="11">
    <location>
        <begin position="389"/>
        <end position="507"/>
    </location>
</feature>
<dbReference type="InterPro" id="IPR008754">
    <property type="entry name" value="Peptidase_M43"/>
</dbReference>
<comment type="similarity">
    <text evidence="1">Belongs to the peptidase M43B family.</text>
</comment>
<evidence type="ECO:0000256" key="5">
    <source>
        <dbReference type="ARBA" id="ARBA00022737"/>
    </source>
</evidence>
<keyword evidence="8" id="KW-0106">Calcium</keyword>
<dbReference type="Gene3D" id="2.60.40.2030">
    <property type="match status" value="1"/>
</dbReference>
<evidence type="ECO:0000256" key="10">
    <source>
        <dbReference type="ARBA" id="ARBA00023157"/>
    </source>
</evidence>
<name>A0A1H9BIX1_9FLAO</name>
<dbReference type="STRING" id="1299341.SAMN05444005_10340"/>
<dbReference type="InterPro" id="IPR038081">
    <property type="entry name" value="CalX-like_sf"/>
</dbReference>
<keyword evidence="15" id="KW-1185">Reference proteome</keyword>
<dbReference type="GO" id="GO:0016020">
    <property type="term" value="C:membrane"/>
    <property type="evidence" value="ECO:0007669"/>
    <property type="project" value="InterPro"/>
</dbReference>
<protein>
    <submittedName>
        <fullName evidence="14">Calx-beta domain-containing protein</fullName>
    </submittedName>
</protein>
<evidence type="ECO:0000313" key="15">
    <source>
        <dbReference type="Proteomes" id="UP000198648"/>
    </source>
</evidence>
<keyword evidence="4" id="KW-0732">Signal</keyword>
<evidence type="ECO:0000256" key="6">
    <source>
        <dbReference type="ARBA" id="ARBA00022801"/>
    </source>
</evidence>
<dbReference type="Pfam" id="PF07675">
    <property type="entry name" value="Cleaved_Adhesin"/>
    <property type="match status" value="1"/>
</dbReference>
<dbReference type="PANTHER" id="PTHR47466:SF1">
    <property type="entry name" value="METALLOPROTEASE MEP1 (AFU_ORTHOLOGUE AFUA_1G07730)-RELATED"/>
    <property type="match status" value="1"/>
</dbReference>
<organism evidence="14 15">
    <name type="scientific">Flavobacterium urocaniciphilum</name>
    <dbReference type="NCBI Taxonomy" id="1299341"/>
    <lineage>
        <taxon>Bacteria</taxon>
        <taxon>Pseudomonadati</taxon>
        <taxon>Bacteroidota</taxon>
        <taxon>Flavobacteriia</taxon>
        <taxon>Flavobacteriales</taxon>
        <taxon>Flavobacteriaceae</taxon>
        <taxon>Flavobacterium</taxon>
    </lineage>
</organism>
<evidence type="ECO:0000259" key="12">
    <source>
        <dbReference type="Pfam" id="PF05572"/>
    </source>
</evidence>
<reference evidence="14 15" key="1">
    <citation type="submission" date="2016-10" db="EMBL/GenBank/DDBJ databases">
        <authorList>
            <person name="de Groot N.N."/>
        </authorList>
    </citation>
    <scope>NUCLEOTIDE SEQUENCE [LARGE SCALE GENOMIC DNA]</scope>
    <source>
        <strain evidence="14 15">DSM 27078</strain>
    </source>
</reference>
<sequence>MKKNLLFLLIIFSAITYAQKKRFNRPFAPVQELTPSGHIRCYTNENEAALLTKYPERQTKEEFEAWIAPIVKKIKEDRESGRNVQVVYNIPVVIHIVHNGDAIGTGENITDAQAISQITVMNQDYRRMAGTPGGANSTGLAVDCEINFCLAQTDPNGVATTGIVRHNIAPYSNNVANTAGGADWETNADVEAMKAATIWDPNNYLNMWTIRPGGLSLQNGGLSGLLGYAQFPSSSGLTGLAANGGAANTDGVVAGYDAMGTIALNDGTFMLNPTYNLGRTMTHEVGHWLGLRHIWGDDACPASGGNVATNEDFCADTPAAADANYSCTVVNSCTAIAGNDMIQNYMDYTNDSCMDTFTADQKARMVAVMTNSPRRNTLNASTACQAPTPIIRFTNPTGSINENTNCSYTDVTFPVTIGKAPSQNAIVTFNITSGTATQNTDYQIVNNTVTFPTGSTASQNLTVRVFHDGIVDPNETINVLLTLNANGGNAVLNDLAKTMTITIVDNDFAPTATQNNVLINEDFEDATGWTLVDTDADTWGLVGGTDGIGTAPNTLVGTAAYSEKSRTYLGGTGNASPNNYFVSPQITIPAGATSATLTYIVAGYGANAGNYSAYFTTTLNPTTEAQITSGTIIQAATTISANSSVLQNINMTSYAGQTGHIVFRHSNVGGASGLLLLDSVNFNAITNTNVQTEINTGTPYTGTVNATGTFHVYDTNKIVLSSTNNGTFNYGCVNVTVNRSQTSVGAGSASFIDTNAANRIMPKTYNITSGNDTTTGNYTVTLYCTNAEVTAWETATGKSRTALQMIKVINNPISIINASNYTNYTIEEKAVTIGSFGSNITFTATFNSNMSGGYALGPKTGIVCGDLTSTWNGSAWSNGTPGKVTAVTFAGTYNSTADLDACSVTVNTGVNVTFNAGHTLIVGNNVTVNGTGTLTINNNAALRQVNNSANTGNIIVKRNSAGMVRLDYTAWSSPVSGQQLQAFSPGTLATRFYQYLYTGTTTPTAYQSVTPTTNFVAGKGYMIRASNTWPVTSTVFNGQFTGVPTNGNVSQTVGIGYNLLGNPYASPISANAFLGANTSIPTLYFWTHTVPASGGVYPVNNYASYTTLGGTAAAAGGSVPNGTIQTGQGFFIRATAAGNANFTNTQRVNASVSTQFYRSNGNVVNTDETEKHRIWLNLNDATNNYNQILVGYMNGATNAVDNAIDGEVLDKDNSMIYNVINDSEYVIQGKGLPFSDTDEIALGLKATTAGTYNISLENVDGLFTNQNVFLKDNVSNITHNIKQAPYEFTTTEGVFNNRFKLVFTNTVLGNDTFVSDESVVVFTQNDALKINTTQEIASVEVFDVLGRNIYNNKNVNEKELNITSIASRNQALLVKITYTTGQSVTKKVIK</sequence>
<keyword evidence="10" id="KW-1015">Disulfide bond</keyword>
<feature type="domain" description="Peptidase M43 pregnancy-associated plasma-A" evidence="12">
    <location>
        <begin position="239"/>
        <end position="369"/>
    </location>
</feature>
<evidence type="ECO:0000259" key="13">
    <source>
        <dbReference type="Pfam" id="PF07675"/>
    </source>
</evidence>
<dbReference type="Gene3D" id="3.40.390.10">
    <property type="entry name" value="Collagenase (Catalytic Domain)"/>
    <property type="match status" value="1"/>
</dbReference>
<dbReference type="InterPro" id="IPR003644">
    <property type="entry name" value="Calx_beta"/>
</dbReference>
<keyword evidence="5" id="KW-0677">Repeat</keyword>
<dbReference type="SUPFAM" id="SSF141072">
    <property type="entry name" value="CalX-like"/>
    <property type="match status" value="1"/>
</dbReference>
<keyword evidence="2" id="KW-0645">Protease</keyword>
<dbReference type="EMBL" id="FOEI01000003">
    <property type="protein sequence ID" value="SEP88809.1"/>
    <property type="molecule type" value="Genomic_DNA"/>
</dbReference>
<dbReference type="NCBIfam" id="NF033708">
    <property type="entry name" value="T9SS_Cterm_ChiA"/>
    <property type="match status" value="1"/>
</dbReference>
<keyword evidence="6" id="KW-0378">Hydrolase</keyword>
<evidence type="ECO:0000256" key="7">
    <source>
        <dbReference type="ARBA" id="ARBA00022833"/>
    </source>
</evidence>
<evidence type="ECO:0000256" key="2">
    <source>
        <dbReference type="ARBA" id="ARBA00022670"/>
    </source>
</evidence>
<proteinExistence type="inferred from homology"/>
<dbReference type="GO" id="GO:0046872">
    <property type="term" value="F:metal ion binding"/>
    <property type="evidence" value="ECO:0007669"/>
    <property type="project" value="UniProtKB-KW"/>
</dbReference>
<keyword evidence="9" id="KW-0482">Metalloprotease</keyword>
<dbReference type="CDD" id="cd04275">
    <property type="entry name" value="ZnMc_pappalysin_like"/>
    <property type="match status" value="1"/>
</dbReference>
<dbReference type="PANTHER" id="PTHR47466">
    <property type="match status" value="1"/>
</dbReference>
<evidence type="ECO:0000313" key="14">
    <source>
        <dbReference type="EMBL" id="SEP88809.1"/>
    </source>
</evidence>